<feature type="compositionally biased region" description="Polar residues" evidence="1">
    <location>
        <begin position="1"/>
        <end position="47"/>
    </location>
</feature>
<evidence type="ECO:0000313" key="3">
    <source>
        <dbReference type="Proteomes" id="UP000077115"/>
    </source>
</evidence>
<reference evidence="2 3" key="1">
    <citation type="submission" date="2006-10" db="EMBL/GenBank/DDBJ databases">
        <title>The Genome Sequence of Batrachochytrium dendrobatidis JEL423.</title>
        <authorList>
            <consortium name="The Broad Institute Genome Sequencing Platform"/>
            <person name="Birren B."/>
            <person name="Lander E."/>
            <person name="Galagan J."/>
            <person name="Cuomo C."/>
            <person name="Devon K."/>
            <person name="Jaffe D."/>
            <person name="Butler J."/>
            <person name="Alvarez P."/>
            <person name="Gnerre S."/>
            <person name="Grabherr M."/>
            <person name="Kleber M."/>
            <person name="Mauceli E."/>
            <person name="Brockman W."/>
            <person name="Young S."/>
            <person name="LaButti K."/>
            <person name="Sykes S."/>
            <person name="DeCaprio D."/>
            <person name="Crawford M."/>
            <person name="Koehrsen M."/>
            <person name="Engels R."/>
            <person name="Montgomery P."/>
            <person name="Pearson M."/>
            <person name="Howarth C."/>
            <person name="Larson L."/>
            <person name="White J."/>
            <person name="O'Leary S."/>
            <person name="Kodira C."/>
            <person name="Zeng Q."/>
            <person name="Yandava C."/>
            <person name="Alvarado L."/>
            <person name="Longcore J."/>
            <person name="James T."/>
        </authorList>
    </citation>
    <scope>NUCLEOTIDE SEQUENCE [LARGE SCALE GENOMIC DNA]</scope>
    <source>
        <strain evidence="2 3">JEL423</strain>
    </source>
</reference>
<dbReference type="AlphaFoldDB" id="A0A177WGM9"/>
<evidence type="ECO:0000256" key="1">
    <source>
        <dbReference type="SAM" id="MobiDB-lite"/>
    </source>
</evidence>
<dbReference type="VEuPathDB" id="FungiDB:BDEG_22826"/>
<accession>A0A177WGM9</accession>
<proteinExistence type="predicted"/>
<feature type="region of interest" description="Disordered" evidence="1">
    <location>
        <begin position="1"/>
        <end position="94"/>
    </location>
</feature>
<sequence length="245" mass="26809">MNDSQQINQSQYFEQQQPLDTQSPMLQHTPSFQKTQHFQQPHKSNGQRPDVAMSRQSSMNGGRKGSSTNSGYPVDSSMPHLKRPRIEDTPHPYQPQLTPMMAKAASMRGILLSGYEVVNGPFSDSKLQRRPPRQVPVANEFQANMLLQREDREREAEAEKIASEAGITTLGTWESAPDSKFNNMIIPILPRPVSIPLSGSTNTLAPPGGAGSEAIGASQIPMQDLHGASSGGTPSLHDLIMSRNI</sequence>
<name>A0A177WGM9_BATDL</name>
<dbReference type="Proteomes" id="UP000077115">
    <property type="component" value="Unassembled WGS sequence"/>
</dbReference>
<organism evidence="2 3">
    <name type="scientific">Batrachochytrium dendrobatidis (strain JEL423)</name>
    <dbReference type="NCBI Taxonomy" id="403673"/>
    <lineage>
        <taxon>Eukaryota</taxon>
        <taxon>Fungi</taxon>
        <taxon>Fungi incertae sedis</taxon>
        <taxon>Chytridiomycota</taxon>
        <taxon>Chytridiomycota incertae sedis</taxon>
        <taxon>Chytridiomycetes</taxon>
        <taxon>Rhizophydiales</taxon>
        <taxon>Rhizophydiales incertae sedis</taxon>
        <taxon>Batrachochytrium</taxon>
    </lineage>
</organism>
<feature type="compositionally biased region" description="Polar residues" evidence="1">
    <location>
        <begin position="54"/>
        <end position="71"/>
    </location>
</feature>
<dbReference type="OrthoDB" id="10551669at2759"/>
<feature type="region of interest" description="Disordered" evidence="1">
    <location>
        <begin position="225"/>
        <end position="245"/>
    </location>
</feature>
<protein>
    <submittedName>
        <fullName evidence="2">Uncharacterized protein</fullName>
    </submittedName>
</protein>
<dbReference type="EMBL" id="DS022302">
    <property type="protein sequence ID" value="OAJ38936.1"/>
    <property type="molecule type" value="Genomic_DNA"/>
</dbReference>
<evidence type="ECO:0000313" key="2">
    <source>
        <dbReference type="EMBL" id="OAJ38936.1"/>
    </source>
</evidence>
<gene>
    <name evidence="2" type="ORF">BDEG_22826</name>
</gene>
<reference evidence="2 3" key="2">
    <citation type="submission" date="2016-05" db="EMBL/GenBank/DDBJ databases">
        <title>Lineage-specific infection strategies underlie the spectrum of fungal disease in amphibians.</title>
        <authorList>
            <person name="Cuomo C.A."/>
            <person name="Farrer R.A."/>
            <person name="James T."/>
            <person name="Longcore J."/>
            <person name="Birren B."/>
        </authorList>
    </citation>
    <scope>NUCLEOTIDE SEQUENCE [LARGE SCALE GENOMIC DNA]</scope>
    <source>
        <strain evidence="2 3">JEL423</strain>
    </source>
</reference>